<reference evidence="4 5" key="1">
    <citation type="submission" date="2017-06" db="EMBL/GenBank/DDBJ databases">
        <title>Draft genome sequence of anaerobic fermentative bacterium Anaeromicrobium sediminis DY2726D isolated from West Pacific Ocean sediments.</title>
        <authorList>
            <person name="Zeng X."/>
        </authorList>
    </citation>
    <scope>NUCLEOTIDE SEQUENCE [LARGE SCALE GENOMIC DNA]</scope>
    <source>
        <strain evidence="4 5">DY2726D</strain>
    </source>
</reference>
<dbReference type="AlphaFoldDB" id="A0A267MJH1"/>
<dbReference type="SUPFAM" id="SSF48179">
    <property type="entry name" value="6-phosphogluconate dehydrogenase C-terminal domain-like"/>
    <property type="match status" value="1"/>
</dbReference>
<dbReference type="Gene3D" id="1.10.1040.10">
    <property type="entry name" value="N-(1-d-carboxylethyl)-l-norvaline Dehydrogenase, domain 2"/>
    <property type="match status" value="1"/>
</dbReference>
<dbReference type="GO" id="GO:0016616">
    <property type="term" value="F:oxidoreductase activity, acting on the CH-OH group of donors, NAD or NADP as acceptor"/>
    <property type="evidence" value="ECO:0007669"/>
    <property type="project" value="InterPro"/>
</dbReference>
<dbReference type="InterPro" id="IPR036291">
    <property type="entry name" value="NAD(P)-bd_dom_sf"/>
</dbReference>
<keyword evidence="1" id="KW-0560">Oxidoreductase</keyword>
<dbReference type="OrthoDB" id="1073746at2"/>
<feature type="domain" description="Glycerol-3-phosphate dehydrogenase NAD-dependent N-terminal" evidence="2">
    <location>
        <begin position="10"/>
        <end position="106"/>
    </location>
</feature>
<dbReference type="RefSeq" id="WP_095132946.1">
    <property type="nucleotide sequence ID" value="NZ_NIBG01000006.1"/>
</dbReference>
<dbReference type="Gene3D" id="3.40.50.720">
    <property type="entry name" value="NAD(P)-binding Rossmann-like Domain"/>
    <property type="match status" value="1"/>
</dbReference>
<dbReference type="PANTHER" id="PTHR38015">
    <property type="entry name" value="BLR6086 PROTEIN"/>
    <property type="match status" value="1"/>
</dbReference>
<dbReference type="Pfam" id="PF02317">
    <property type="entry name" value="Octopine_DH"/>
    <property type="match status" value="1"/>
</dbReference>
<evidence type="ECO:0000313" key="4">
    <source>
        <dbReference type="EMBL" id="PAB59597.1"/>
    </source>
</evidence>
<accession>A0A267MJH1</accession>
<evidence type="ECO:0000259" key="3">
    <source>
        <dbReference type="Pfam" id="PF02317"/>
    </source>
</evidence>
<evidence type="ECO:0000259" key="2">
    <source>
        <dbReference type="Pfam" id="PF01210"/>
    </source>
</evidence>
<dbReference type="InterPro" id="IPR013328">
    <property type="entry name" value="6PGD_dom2"/>
</dbReference>
<dbReference type="Proteomes" id="UP000216024">
    <property type="component" value="Unassembled WGS sequence"/>
</dbReference>
<name>A0A267MJH1_9FIRM</name>
<dbReference type="EMBL" id="NIBG01000006">
    <property type="protein sequence ID" value="PAB59597.1"/>
    <property type="molecule type" value="Genomic_DNA"/>
</dbReference>
<evidence type="ECO:0000256" key="1">
    <source>
        <dbReference type="ARBA" id="ARBA00023002"/>
    </source>
</evidence>
<evidence type="ECO:0000313" key="5">
    <source>
        <dbReference type="Proteomes" id="UP000216024"/>
    </source>
</evidence>
<dbReference type="InterPro" id="IPR051729">
    <property type="entry name" value="Opine/Lysopine_DH"/>
</dbReference>
<evidence type="ECO:0008006" key="6">
    <source>
        <dbReference type="Google" id="ProtNLM"/>
    </source>
</evidence>
<dbReference type="InterPro" id="IPR011128">
    <property type="entry name" value="G3P_DH_NAD-dep_N"/>
</dbReference>
<protein>
    <recommendedName>
        <fullName evidence="6">NADP transhydrogenase subunit alpha</fullName>
    </recommendedName>
</protein>
<feature type="domain" description="Opine dehydrogenase" evidence="3">
    <location>
        <begin position="188"/>
        <end position="328"/>
    </location>
</feature>
<sequence length="362" mass="40110">MSNCKDLKWTIVGAGNGGQSVAGHLGFMGFDVTIYDICREPIEAIKKQGGVFLEGVVKGFGSVYATNDLEEAILRADIIMVITPALAHGHIAKDCAPYLKDGQVIVLHPGATFGALAFYKVLKDESCKADITIVETSTLIYACRLNKSGTARILGIKDRLQIAALPAIKTEEVVGILKGAYPQIEGLENVMMTSLDNTNPMIHPPATLFSTSLVESNKEWLFYWDGITNSIGNFIEEMDHERLNIAKKLGYKMDAIKDQYRVEYHAEGENLSEIFRKTDAYSGVYGQKTLKTRYILEDIPMGLVPFVSLGKKLGVKVERMETIIKLSEFMLQQDLTSYGRSFENMGLDKMTMDEIIELVING</sequence>
<dbReference type="SUPFAM" id="SSF51735">
    <property type="entry name" value="NAD(P)-binding Rossmann-fold domains"/>
    <property type="match status" value="1"/>
</dbReference>
<proteinExistence type="predicted"/>
<dbReference type="InterPro" id="IPR008927">
    <property type="entry name" value="6-PGluconate_DH-like_C_sf"/>
</dbReference>
<comment type="caution">
    <text evidence="4">The sequence shown here is derived from an EMBL/GenBank/DDBJ whole genome shotgun (WGS) entry which is preliminary data.</text>
</comment>
<dbReference type="GO" id="GO:0046168">
    <property type="term" value="P:glycerol-3-phosphate catabolic process"/>
    <property type="evidence" value="ECO:0007669"/>
    <property type="project" value="InterPro"/>
</dbReference>
<dbReference type="PANTHER" id="PTHR38015:SF1">
    <property type="entry name" value="OPINE DEHYDROGENASE DOMAIN-CONTAINING PROTEIN"/>
    <property type="match status" value="1"/>
</dbReference>
<dbReference type="GO" id="GO:0051287">
    <property type="term" value="F:NAD binding"/>
    <property type="evidence" value="ECO:0007669"/>
    <property type="project" value="InterPro"/>
</dbReference>
<keyword evidence="5" id="KW-1185">Reference proteome</keyword>
<dbReference type="InterPro" id="IPR003421">
    <property type="entry name" value="Opine_DH"/>
</dbReference>
<organism evidence="4 5">
    <name type="scientific">Anaeromicrobium sediminis</name>
    <dbReference type="NCBI Taxonomy" id="1478221"/>
    <lineage>
        <taxon>Bacteria</taxon>
        <taxon>Bacillati</taxon>
        <taxon>Bacillota</taxon>
        <taxon>Clostridia</taxon>
        <taxon>Peptostreptococcales</taxon>
        <taxon>Thermotaleaceae</taxon>
        <taxon>Anaeromicrobium</taxon>
    </lineage>
</organism>
<gene>
    <name evidence="4" type="ORF">CCE28_08475</name>
</gene>
<dbReference type="Pfam" id="PF01210">
    <property type="entry name" value="NAD_Gly3P_dh_N"/>
    <property type="match status" value="1"/>
</dbReference>